<dbReference type="AlphaFoldDB" id="A0A9P1R276"/>
<sequence length="119" mass="13699">MTDYIVISLKHTKRRHKAITLWRSDDRGYCWKMESAGIYSEERILEHLGYYNSGCSNIAVPLSLMPFLVDDVEYDTKEFGVCLPNNAATWKKLLASVIRPTQYPSHPEYPGSRRTKEAA</sequence>
<comment type="caution">
    <text evidence="1">The sequence shown here is derived from an EMBL/GenBank/DDBJ whole genome shotgun (WGS) entry which is preliminary data.</text>
</comment>
<dbReference type="Proteomes" id="UP000045039">
    <property type="component" value="Unassembled WGS sequence"/>
</dbReference>
<reference evidence="2" key="1">
    <citation type="submission" date="2015-06" db="EMBL/GenBank/DDBJ databases">
        <authorList>
            <person name="Radhakrishnan Rajesh"/>
            <person name="Underwood Anthony"/>
            <person name="Al-Shahib Ali"/>
        </authorList>
    </citation>
    <scope>NUCLEOTIDE SEQUENCE [LARGE SCALE GENOMIC DNA]</scope>
    <source>
        <strain evidence="2">P19_London_7_VIM_2_05_10</strain>
    </source>
</reference>
<gene>
    <name evidence="1" type="ORF">PAERUG_P19_London_7_VIM_2_05_10_02396</name>
</gene>
<evidence type="ECO:0000313" key="2">
    <source>
        <dbReference type="Proteomes" id="UP000045039"/>
    </source>
</evidence>
<protein>
    <submittedName>
        <fullName evidence="1">Uncharacterized protein</fullName>
    </submittedName>
</protein>
<name>A0A9P1R276_PSEAI</name>
<dbReference type="RefSeq" id="WP_025297915.1">
    <property type="nucleotide sequence ID" value="NZ_CAADQL010001106.1"/>
</dbReference>
<organism evidence="1 2">
    <name type="scientific">Pseudomonas aeruginosa</name>
    <dbReference type="NCBI Taxonomy" id="287"/>
    <lineage>
        <taxon>Bacteria</taxon>
        <taxon>Pseudomonadati</taxon>
        <taxon>Pseudomonadota</taxon>
        <taxon>Gammaproteobacteria</taxon>
        <taxon>Pseudomonadales</taxon>
        <taxon>Pseudomonadaceae</taxon>
        <taxon>Pseudomonas</taxon>
    </lineage>
</organism>
<evidence type="ECO:0000313" key="1">
    <source>
        <dbReference type="EMBL" id="CRO74197.1"/>
    </source>
</evidence>
<proteinExistence type="predicted"/>
<accession>A0A9P1R276</accession>
<dbReference type="EMBL" id="CVVU01000155">
    <property type="protein sequence ID" value="CRO74197.1"/>
    <property type="molecule type" value="Genomic_DNA"/>
</dbReference>